<evidence type="ECO:0000259" key="14">
    <source>
        <dbReference type="PROSITE" id="PS50134"/>
    </source>
</evidence>
<dbReference type="SMART" id="SM00551">
    <property type="entry name" value="ZnF_TAZ"/>
    <property type="match status" value="1"/>
</dbReference>
<dbReference type="InParanoid" id="A0A6J0SF86"/>
<evidence type="ECO:0000256" key="6">
    <source>
        <dbReference type="ARBA" id="ARBA00022833"/>
    </source>
</evidence>
<keyword evidence="6 12" id="KW-0862">Zinc</keyword>
<comment type="catalytic activity">
    <reaction evidence="11">
        <text>L-lysyl-[protein] + acetyl-CoA = N(6)-acetyl-L-lysyl-[protein] + CoA + H(+)</text>
        <dbReference type="Rhea" id="RHEA:45948"/>
        <dbReference type="Rhea" id="RHEA-COMP:9752"/>
        <dbReference type="Rhea" id="RHEA-COMP:10731"/>
        <dbReference type="ChEBI" id="CHEBI:15378"/>
        <dbReference type="ChEBI" id="CHEBI:29969"/>
        <dbReference type="ChEBI" id="CHEBI:57287"/>
        <dbReference type="ChEBI" id="CHEBI:57288"/>
        <dbReference type="ChEBI" id="CHEBI:61930"/>
        <dbReference type="EC" id="2.3.1.48"/>
    </reaction>
</comment>
<evidence type="ECO:0000313" key="16">
    <source>
        <dbReference type="RefSeq" id="XP_020633498.2"/>
    </source>
</evidence>
<evidence type="ECO:0000256" key="9">
    <source>
        <dbReference type="ARBA" id="ARBA00023163"/>
    </source>
</evidence>
<keyword evidence="7" id="KW-0156">Chromatin regulator</keyword>
<feature type="region of interest" description="Disordered" evidence="13">
    <location>
        <begin position="1"/>
        <end position="68"/>
    </location>
</feature>
<protein>
    <recommendedName>
        <fullName evidence="2">histone acetyltransferase</fullName>
        <ecNumber evidence="2">2.3.1.48</ecNumber>
    </recommendedName>
</protein>
<comment type="subcellular location">
    <subcellularLocation>
        <location evidence="1">Nucleus</location>
    </subcellularLocation>
</comment>
<feature type="region of interest" description="Disordered" evidence="13">
    <location>
        <begin position="81"/>
        <end position="104"/>
    </location>
</feature>
<dbReference type="EC" id="2.3.1.48" evidence="2"/>
<evidence type="ECO:0000313" key="15">
    <source>
        <dbReference type="Proteomes" id="UP001652642"/>
    </source>
</evidence>
<evidence type="ECO:0000256" key="13">
    <source>
        <dbReference type="SAM" id="MobiDB-lite"/>
    </source>
</evidence>
<name>A0A6J0SF86_9SAUR</name>
<dbReference type="GO" id="GO:0031490">
    <property type="term" value="F:chromatin DNA binding"/>
    <property type="evidence" value="ECO:0007669"/>
    <property type="project" value="TreeGrafter"/>
</dbReference>
<dbReference type="PANTHER" id="PTHR13808:SF1">
    <property type="entry name" value="HISTONE ACETYLTRANSFERASE"/>
    <property type="match status" value="1"/>
</dbReference>
<dbReference type="RefSeq" id="XP_020633498.2">
    <property type="nucleotide sequence ID" value="XM_020777839.2"/>
</dbReference>
<feature type="compositionally biased region" description="Low complexity" evidence="13">
    <location>
        <begin position="38"/>
        <end position="54"/>
    </location>
</feature>
<keyword evidence="3" id="KW-0808">Transferase</keyword>
<dbReference type="GO" id="GO:0005634">
    <property type="term" value="C:nucleus"/>
    <property type="evidence" value="ECO:0007669"/>
    <property type="project" value="UniProtKB-SubCell"/>
</dbReference>
<evidence type="ECO:0000256" key="2">
    <source>
        <dbReference type="ARBA" id="ARBA00013184"/>
    </source>
</evidence>
<feature type="compositionally biased region" description="Basic and acidic residues" evidence="13">
    <location>
        <begin position="81"/>
        <end position="91"/>
    </location>
</feature>
<dbReference type="GO" id="GO:0005667">
    <property type="term" value="C:transcription regulator complex"/>
    <property type="evidence" value="ECO:0007669"/>
    <property type="project" value="TreeGrafter"/>
</dbReference>
<dbReference type="GeneID" id="110070196"/>
<sequence>MAGAAAAAAGGSAATGWGAPRAPGQGLLLGGGAPSWPPAGLLGPGRLPPSLAGGFRRGSGRPSCPQEPALAHLEELVRKLRVTEERERDPPRQAGSAPLRSGLVPAELGVQKPQDGVGRFSCAGPKIQATMDDSSLGEQQTRPSWTFMTLRPRFWDQYLVHAGQCRRDSCLQPSCQDTKRLVQHLQACRCNNLEHCQLCNQLITICYVHAQHCKENHCPAPFCLAIKPQLLKMPMWLLPAKVKHGKMVAMSTARAQRVSRSVGAANAAWQTGMNAQRPGCVNGPIMSNMQPEPRPFAAPFPQMEHGLRLPSTQPPPCTIPWSVMSFLRRTMKSFRFPEEKAGSLSPR</sequence>
<feature type="compositionally biased region" description="Low complexity" evidence="13">
    <location>
        <begin position="1"/>
        <end position="26"/>
    </location>
</feature>
<reference evidence="16" key="2">
    <citation type="submission" date="2025-08" db="UniProtKB">
        <authorList>
            <consortium name="RefSeq"/>
        </authorList>
    </citation>
    <scope>IDENTIFICATION</scope>
</reference>
<dbReference type="GO" id="GO:0004402">
    <property type="term" value="F:histone acetyltransferase activity"/>
    <property type="evidence" value="ECO:0007669"/>
    <property type="project" value="InterPro"/>
</dbReference>
<dbReference type="KEGG" id="pvt:110070196"/>
<dbReference type="Proteomes" id="UP001652642">
    <property type="component" value="Chromosome 2"/>
</dbReference>
<proteinExistence type="predicted"/>
<dbReference type="GO" id="GO:0003713">
    <property type="term" value="F:transcription coactivator activity"/>
    <property type="evidence" value="ECO:0007669"/>
    <property type="project" value="TreeGrafter"/>
</dbReference>
<evidence type="ECO:0000256" key="3">
    <source>
        <dbReference type="ARBA" id="ARBA00022679"/>
    </source>
</evidence>
<evidence type="ECO:0000256" key="8">
    <source>
        <dbReference type="ARBA" id="ARBA00023015"/>
    </source>
</evidence>
<evidence type="ECO:0000256" key="11">
    <source>
        <dbReference type="ARBA" id="ARBA00048017"/>
    </source>
</evidence>
<evidence type="ECO:0000256" key="12">
    <source>
        <dbReference type="PROSITE-ProRule" id="PRU00203"/>
    </source>
</evidence>
<feature type="zinc finger region" description="TAZ-type" evidence="12">
    <location>
        <begin position="142"/>
        <end position="226"/>
    </location>
</feature>
<dbReference type="Pfam" id="PF02135">
    <property type="entry name" value="zf-TAZ"/>
    <property type="match status" value="1"/>
</dbReference>
<dbReference type="InterPro" id="IPR035898">
    <property type="entry name" value="TAZ_dom_sf"/>
</dbReference>
<organism evidence="15 16">
    <name type="scientific">Pogona vitticeps</name>
    <name type="common">central bearded dragon</name>
    <dbReference type="NCBI Taxonomy" id="103695"/>
    <lineage>
        <taxon>Eukaryota</taxon>
        <taxon>Metazoa</taxon>
        <taxon>Chordata</taxon>
        <taxon>Craniata</taxon>
        <taxon>Vertebrata</taxon>
        <taxon>Euteleostomi</taxon>
        <taxon>Lepidosauria</taxon>
        <taxon>Squamata</taxon>
        <taxon>Bifurcata</taxon>
        <taxon>Unidentata</taxon>
        <taxon>Episquamata</taxon>
        <taxon>Toxicofera</taxon>
        <taxon>Iguania</taxon>
        <taxon>Acrodonta</taxon>
        <taxon>Agamidae</taxon>
        <taxon>Amphibolurinae</taxon>
        <taxon>Pogona</taxon>
    </lineage>
</organism>
<dbReference type="SUPFAM" id="SSF57933">
    <property type="entry name" value="TAZ domain"/>
    <property type="match status" value="1"/>
</dbReference>
<dbReference type="InterPro" id="IPR000197">
    <property type="entry name" value="Znf_TAZ"/>
</dbReference>
<reference evidence="15" key="1">
    <citation type="submission" date="2025-05" db="UniProtKB">
        <authorList>
            <consortium name="RefSeq"/>
        </authorList>
    </citation>
    <scope>NUCLEOTIDE SEQUENCE [LARGE SCALE GENOMIC DNA]</scope>
</reference>
<dbReference type="PANTHER" id="PTHR13808">
    <property type="entry name" value="CBP/P300-RELATED"/>
    <property type="match status" value="1"/>
</dbReference>
<dbReference type="GO" id="GO:0000123">
    <property type="term" value="C:histone acetyltransferase complex"/>
    <property type="evidence" value="ECO:0007669"/>
    <property type="project" value="TreeGrafter"/>
</dbReference>
<gene>
    <name evidence="16" type="primary">LOC110070196</name>
</gene>
<dbReference type="PROSITE" id="PS50134">
    <property type="entry name" value="ZF_TAZ"/>
    <property type="match status" value="1"/>
</dbReference>
<dbReference type="AlphaFoldDB" id="A0A6J0SF86"/>
<evidence type="ECO:0000256" key="5">
    <source>
        <dbReference type="ARBA" id="ARBA00022771"/>
    </source>
</evidence>
<keyword evidence="10" id="KW-0539">Nucleus</keyword>
<keyword evidence="15" id="KW-1185">Reference proteome</keyword>
<feature type="domain" description="TAZ-type" evidence="14">
    <location>
        <begin position="142"/>
        <end position="226"/>
    </location>
</feature>
<evidence type="ECO:0000256" key="7">
    <source>
        <dbReference type="ARBA" id="ARBA00022853"/>
    </source>
</evidence>
<dbReference type="OrthoDB" id="899at2759"/>
<keyword evidence="4 12" id="KW-0479">Metal-binding</keyword>
<evidence type="ECO:0000256" key="4">
    <source>
        <dbReference type="ARBA" id="ARBA00022723"/>
    </source>
</evidence>
<dbReference type="Gene3D" id="1.20.1020.10">
    <property type="entry name" value="TAZ domain"/>
    <property type="match status" value="1"/>
</dbReference>
<dbReference type="GO" id="GO:0008270">
    <property type="term" value="F:zinc ion binding"/>
    <property type="evidence" value="ECO:0007669"/>
    <property type="project" value="UniProtKB-KW"/>
</dbReference>
<dbReference type="GO" id="GO:0045944">
    <property type="term" value="P:positive regulation of transcription by RNA polymerase II"/>
    <property type="evidence" value="ECO:0007669"/>
    <property type="project" value="TreeGrafter"/>
</dbReference>
<evidence type="ECO:0000256" key="1">
    <source>
        <dbReference type="ARBA" id="ARBA00004123"/>
    </source>
</evidence>
<evidence type="ECO:0000256" key="10">
    <source>
        <dbReference type="ARBA" id="ARBA00023242"/>
    </source>
</evidence>
<keyword evidence="5 12" id="KW-0863">Zinc-finger</keyword>
<keyword evidence="9" id="KW-0804">Transcription</keyword>
<dbReference type="InterPro" id="IPR013178">
    <property type="entry name" value="Histone_AcTrfase_Rtt109/CBP"/>
</dbReference>
<keyword evidence="8" id="KW-0805">Transcription regulation</keyword>
<accession>A0A6J0SF86</accession>